<protein>
    <recommendedName>
        <fullName evidence="2">histidine kinase</fullName>
        <ecNumber evidence="2">2.7.13.3</ecNumber>
    </recommendedName>
</protein>
<dbReference type="Pfam" id="PF02518">
    <property type="entry name" value="HATPase_c"/>
    <property type="match status" value="1"/>
</dbReference>
<dbReference type="Gene3D" id="3.30.565.10">
    <property type="entry name" value="Histidine kinase-like ATPase, C-terminal domain"/>
    <property type="match status" value="1"/>
</dbReference>
<dbReference type="InterPro" id="IPR003594">
    <property type="entry name" value="HATPase_dom"/>
</dbReference>
<proteinExistence type="predicted"/>
<keyword evidence="7" id="KW-1133">Transmembrane helix</keyword>
<dbReference type="SUPFAM" id="SSF55874">
    <property type="entry name" value="ATPase domain of HSP90 chaperone/DNA topoisomerase II/histidine kinase"/>
    <property type="match status" value="1"/>
</dbReference>
<dbReference type="GO" id="GO:0005886">
    <property type="term" value="C:plasma membrane"/>
    <property type="evidence" value="ECO:0007669"/>
    <property type="project" value="TreeGrafter"/>
</dbReference>
<evidence type="ECO:0000256" key="5">
    <source>
        <dbReference type="ARBA" id="ARBA00022777"/>
    </source>
</evidence>
<evidence type="ECO:0000256" key="4">
    <source>
        <dbReference type="ARBA" id="ARBA00022741"/>
    </source>
</evidence>
<dbReference type="SMART" id="SM00387">
    <property type="entry name" value="HATPase_c"/>
    <property type="match status" value="1"/>
</dbReference>
<evidence type="ECO:0000313" key="10">
    <source>
        <dbReference type="Proteomes" id="UP000000383"/>
    </source>
</evidence>
<dbReference type="EC" id="2.7.13.3" evidence="2"/>
<evidence type="ECO:0000256" key="3">
    <source>
        <dbReference type="ARBA" id="ARBA00022679"/>
    </source>
</evidence>
<dbReference type="eggNOG" id="COG0642">
    <property type="taxonomic scope" value="Bacteria"/>
</dbReference>
<dbReference type="KEGG" id="meh:M301_0289"/>
<evidence type="ECO:0000256" key="2">
    <source>
        <dbReference type="ARBA" id="ARBA00012438"/>
    </source>
</evidence>
<feature type="transmembrane region" description="Helical" evidence="7">
    <location>
        <begin position="146"/>
        <end position="168"/>
    </location>
</feature>
<sequence>MQISLRPGLKLAHQLFNDSDRLMALMILSLHALLIWGDSIDLHRALFLCHYGCFLMWQPVMRQSKTLSWQAAFLIVIGAAVGMLFINWWVIAFWIASLFALIGGRIFSEETSRDRLPNILASTYLLAILLLWVVPKLLKSNDDLAAAAFMLTYFLPLLPLAILFLSAKHKSKAQSANIDFFYTLLIFLLSSIVILGSFAIGVIWKIHYIKLLIVVVMSLAATLVVLSWLWNPSSSFSGLELLMSRYLLSIGLPFEHWIRQIAKYAEYESTAEKFLQAAMRELVELNWVSGLMWEAEGSKDQIGEATPFISTFTFHQLHLTLYSRWQFSPAMYLHVQLLTQILGEFYEAKRREEMIVQNTYMQSLYETGSRLTHDIKNILQSMGTLSAAAAQSSDDGSDDARLIELVKKQIPRLSQRLASTLTKLELPSTEKKSQEKVANWWKGFKQLNNNLQISFEAPINMPKTDIDPDVLDSVVDNLLHNALEKAKLEANTIIKVSLMPSAHFCLEVTDTGSAVPKNVVDRLFKAHISSKNGLGVGLFHAAQQARNAGYELSLVDNQDGEVRFRLEMVEEDKTLTA</sequence>
<feature type="transmembrane region" description="Helical" evidence="7">
    <location>
        <begin position="180"/>
        <end position="204"/>
    </location>
</feature>
<dbReference type="HOGENOM" id="CLU_488137_0_0_4"/>
<feature type="transmembrane region" description="Helical" evidence="7">
    <location>
        <begin position="211"/>
        <end position="230"/>
    </location>
</feature>
<evidence type="ECO:0000256" key="7">
    <source>
        <dbReference type="SAM" id="Phobius"/>
    </source>
</evidence>
<feature type="domain" description="Histidine kinase" evidence="8">
    <location>
        <begin position="370"/>
        <end position="572"/>
    </location>
</feature>
<organism evidence="9 10">
    <name type="scientific">Methylotenera versatilis (strain 301)</name>
    <dbReference type="NCBI Taxonomy" id="666681"/>
    <lineage>
        <taxon>Bacteria</taxon>
        <taxon>Pseudomonadati</taxon>
        <taxon>Pseudomonadota</taxon>
        <taxon>Betaproteobacteria</taxon>
        <taxon>Nitrosomonadales</taxon>
        <taxon>Methylophilaceae</taxon>
        <taxon>Methylotenera</taxon>
    </lineage>
</organism>
<dbReference type="InterPro" id="IPR036890">
    <property type="entry name" value="HATPase_C_sf"/>
</dbReference>
<dbReference type="EMBL" id="CP002056">
    <property type="protein sequence ID" value="ADI28676.1"/>
    <property type="molecule type" value="Genomic_DNA"/>
</dbReference>
<dbReference type="STRING" id="666681.M301_0289"/>
<keyword evidence="4" id="KW-0547">Nucleotide-binding</keyword>
<dbReference type="GO" id="GO:0000155">
    <property type="term" value="F:phosphorelay sensor kinase activity"/>
    <property type="evidence" value="ECO:0007669"/>
    <property type="project" value="TreeGrafter"/>
</dbReference>
<dbReference type="GO" id="GO:0005524">
    <property type="term" value="F:ATP binding"/>
    <property type="evidence" value="ECO:0007669"/>
    <property type="project" value="UniProtKB-KW"/>
</dbReference>
<keyword evidence="7" id="KW-0812">Transmembrane</keyword>
<reference evidence="9 10" key="2">
    <citation type="journal article" date="2011" name="J. Bacteriol.">
        <title>Genomes of three methylotrophs from a single niche uncover genetic and metabolic divergence of Methylophilaceae.</title>
        <authorList>
            <person name="Lapidus A."/>
            <person name="Clum A."/>
            <person name="Labutti K."/>
            <person name="Kaluzhnaya M.G."/>
            <person name="Lim S."/>
            <person name="Beck D.A."/>
            <person name="Glavina Del Rio T."/>
            <person name="Nolan M."/>
            <person name="Mavromatis K."/>
            <person name="Huntemann M."/>
            <person name="Lucas S."/>
            <person name="Lidstrom M.E."/>
            <person name="Ivanova N."/>
            <person name="Chistoserdova L."/>
        </authorList>
    </citation>
    <scope>NUCLEOTIDE SEQUENCE [LARGE SCALE GENOMIC DNA]</scope>
    <source>
        <strain evidence="9 10">301</strain>
    </source>
</reference>
<comment type="catalytic activity">
    <reaction evidence="1">
        <text>ATP + protein L-histidine = ADP + protein N-phospho-L-histidine.</text>
        <dbReference type="EC" id="2.7.13.3"/>
    </reaction>
</comment>
<dbReference type="PANTHER" id="PTHR44936:SF10">
    <property type="entry name" value="SENSOR PROTEIN RSTB"/>
    <property type="match status" value="1"/>
</dbReference>
<keyword evidence="3" id="KW-0808">Transferase</keyword>
<feature type="transmembrane region" description="Helical" evidence="7">
    <location>
        <begin position="116"/>
        <end position="134"/>
    </location>
</feature>
<keyword evidence="6" id="KW-0067">ATP-binding</keyword>
<dbReference type="Proteomes" id="UP000000383">
    <property type="component" value="Chromosome"/>
</dbReference>
<dbReference type="PANTHER" id="PTHR44936">
    <property type="entry name" value="SENSOR PROTEIN CREC"/>
    <property type="match status" value="1"/>
</dbReference>
<dbReference type="InterPro" id="IPR005467">
    <property type="entry name" value="His_kinase_dom"/>
</dbReference>
<gene>
    <name evidence="9" type="ordered locus">M301_0289</name>
</gene>
<keyword evidence="10" id="KW-1185">Reference proteome</keyword>
<keyword evidence="7" id="KW-0472">Membrane</keyword>
<name>D7DLJ2_METV0</name>
<evidence type="ECO:0000256" key="1">
    <source>
        <dbReference type="ARBA" id="ARBA00000085"/>
    </source>
</evidence>
<dbReference type="InterPro" id="IPR050980">
    <property type="entry name" value="2C_sensor_his_kinase"/>
</dbReference>
<reference evidence="10" key="1">
    <citation type="submission" date="2010-05" db="EMBL/GenBank/DDBJ databases">
        <title>Complete sequence of Methylotenera sp. 301.</title>
        <authorList>
            <person name="Lucas S."/>
            <person name="Copeland A."/>
            <person name="Lapidus A."/>
            <person name="Cheng J.-F."/>
            <person name="Bruce D."/>
            <person name="Goodwin L."/>
            <person name="Pitluck S."/>
            <person name="Clum A."/>
            <person name="Land M."/>
            <person name="Hauser L."/>
            <person name="Kyrpides N."/>
            <person name="Ivanova N."/>
            <person name="Chistoservova L."/>
            <person name="Kalyuzhnaya M."/>
            <person name="Woyke T."/>
        </authorList>
    </citation>
    <scope>NUCLEOTIDE SEQUENCE [LARGE SCALE GENOMIC DNA]</scope>
    <source>
        <strain evidence="10">301</strain>
    </source>
</reference>
<evidence type="ECO:0000313" key="9">
    <source>
        <dbReference type="EMBL" id="ADI28676.1"/>
    </source>
</evidence>
<evidence type="ECO:0000259" key="8">
    <source>
        <dbReference type="PROSITE" id="PS50109"/>
    </source>
</evidence>
<keyword evidence="5 9" id="KW-0418">Kinase</keyword>
<accession>D7DLJ2</accession>
<dbReference type="AlphaFoldDB" id="D7DLJ2"/>
<dbReference type="PROSITE" id="PS50109">
    <property type="entry name" value="HIS_KIN"/>
    <property type="match status" value="1"/>
</dbReference>
<evidence type="ECO:0000256" key="6">
    <source>
        <dbReference type="ARBA" id="ARBA00022840"/>
    </source>
</evidence>
<feature type="transmembrane region" description="Helical" evidence="7">
    <location>
        <begin position="72"/>
        <end position="96"/>
    </location>
</feature>